<evidence type="ECO:0000313" key="2">
    <source>
        <dbReference type="EMBL" id="PQP95137.1"/>
    </source>
</evidence>
<organism evidence="2 3">
    <name type="scientific">Prunus yedoensis var. nudiflora</name>
    <dbReference type="NCBI Taxonomy" id="2094558"/>
    <lineage>
        <taxon>Eukaryota</taxon>
        <taxon>Viridiplantae</taxon>
        <taxon>Streptophyta</taxon>
        <taxon>Embryophyta</taxon>
        <taxon>Tracheophyta</taxon>
        <taxon>Spermatophyta</taxon>
        <taxon>Magnoliopsida</taxon>
        <taxon>eudicotyledons</taxon>
        <taxon>Gunneridae</taxon>
        <taxon>Pentapetalae</taxon>
        <taxon>rosids</taxon>
        <taxon>fabids</taxon>
        <taxon>Rosales</taxon>
        <taxon>Rosaceae</taxon>
        <taxon>Amygdaloideae</taxon>
        <taxon>Amygdaleae</taxon>
        <taxon>Prunus</taxon>
    </lineage>
</organism>
<dbReference type="PANTHER" id="PTHR31672:SF13">
    <property type="entry name" value="F-BOX PROTEIN CPR30-LIKE"/>
    <property type="match status" value="1"/>
</dbReference>
<keyword evidence="3" id="KW-1185">Reference proteome</keyword>
<dbReference type="AlphaFoldDB" id="A0A314XV10"/>
<comment type="caution">
    <text evidence="2">The sequence shown here is derived from an EMBL/GenBank/DDBJ whole genome shotgun (WGS) entry which is preliminary data.</text>
</comment>
<dbReference type="Pfam" id="PF00646">
    <property type="entry name" value="F-box"/>
    <property type="match status" value="1"/>
</dbReference>
<accession>A0A314XV10</accession>
<protein>
    <recommendedName>
        <fullName evidence="1">F-box domain-containing protein</fullName>
    </recommendedName>
</protein>
<dbReference type="Pfam" id="PF08268">
    <property type="entry name" value="FBA_3"/>
    <property type="match status" value="1"/>
</dbReference>
<gene>
    <name evidence="2" type="ORF">Pyn_10569</name>
</gene>
<dbReference type="InterPro" id="IPR050796">
    <property type="entry name" value="SCF_F-box_component"/>
</dbReference>
<evidence type="ECO:0000313" key="3">
    <source>
        <dbReference type="Proteomes" id="UP000250321"/>
    </source>
</evidence>
<dbReference type="Proteomes" id="UP000250321">
    <property type="component" value="Unassembled WGS sequence"/>
</dbReference>
<sequence>MEKRKEDHNIPYILQLPNNILAEIFRKTPIKTLVQSRFVCKCWHRLLSEPQFNEQLFWQTTCLLLRPSIQLVTLENDSTSPYGFALKLSEDRILRRTDDRLHIVGSCNGLLCLYKFDSWKPPCGRLYISNPITGESLALPTPPDEYIINYPCGFGFSPMSGAYKLVRFRPQNKSCDELQCREVLVLTVGSGTWRSIGNFTYCLDYVLYGRGFPRVAPTP</sequence>
<reference evidence="2 3" key="1">
    <citation type="submission" date="2018-02" db="EMBL/GenBank/DDBJ databases">
        <title>Draft genome of wild Prunus yedoensis var. nudiflora.</title>
        <authorList>
            <person name="Baek S."/>
            <person name="Kim J.-H."/>
            <person name="Choi K."/>
            <person name="Kim G.-B."/>
            <person name="Cho A."/>
            <person name="Jang H."/>
            <person name="Shin C.-H."/>
            <person name="Yu H.-J."/>
            <person name="Mun J.-H."/>
        </authorList>
    </citation>
    <scope>NUCLEOTIDE SEQUENCE [LARGE SCALE GENOMIC DNA]</scope>
    <source>
        <strain evidence="3">cv. Jeju island</strain>
        <tissue evidence="2">Leaf</tissue>
    </source>
</reference>
<dbReference type="PROSITE" id="PS50181">
    <property type="entry name" value="FBOX"/>
    <property type="match status" value="1"/>
</dbReference>
<dbReference type="InterPro" id="IPR013187">
    <property type="entry name" value="F-box-assoc_dom_typ3"/>
</dbReference>
<dbReference type="SUPFAM" id="SSF81383">
    <property type="entry name" value="F-box domain"/>
    <property type="match status" value="1"/>
</dbReference>
<feature type="domain" description="F-box" evidence="1">
    <location>
        <begin position="10"/>
        <end position="61"/>
    </location>
</feature>
<dbReference type="EMBL" id="PJQY01002271">
    <property type="protein sequence ID" value="PQP95137.1"/>
    <property type="molecule type" value="Genomic_DNA"/>
</dbReference>
<dbReference type="PANTHER" id="PTHR31672">
    <property type="entry name" value="BNACNNG10540D PROTEIN"/>
    <property type="match status" value="1"/>
</dbReference>
<dbReference type="STRING" id="2094558.A0A314XV10"/>
<proteinExistence type="predicted"/>
<name>A0A314XV10_PRUYE</name>
<dbReference type="OrthoDB" id="610337at2759"/>
<dbReference type="Gene3D" id="1.20.1280.50">
    <property type="match status" value="1"/>
</dbReference>
<evidence type="ECO:0000259" key="1">
    <source>
        <dbReference type="PROSITE" id="PS50181"/>
    </source>
</evidence>
<dbReference type="InterPro" id="IPR017451">
    <property type="entry name" value="F-box-assoc_interact_dom"/>
</dbReference>
<dbReference type="NCBIfam" id="TIGR01640">
    <property type="entry name" value="F_box_assoc_1"/>
    <property type="match status" value="1"/>
</dbReference>
<dbReference type="SMART" id="SM00256">
    <property type="entry name" value="FBOX"/>
    <property type="match status" value="1"/>
</dbReference>
<dbReference type="InterPro" id="IPR001810">
    <property type="entry name" value="F-box_dom"/>
</dbReference>
<dbReference type="InterPro" id="IPR036047">
    <property type="entry name" value="F-box-like_dom_sf"/>
</dbReference>